<reference evidence="2" key="1">
    <citation type="journal article" date="2012" name="PLoS ONE">
        <title>Gene sets for utilization of primary and secondary nutrition supplies in the distal gut of endangered iberian lynx.</title>
        <authorList>
            <person name="Alcaide M."/>
            <person name="Messina E."/>
            <person name="Richter M."/>
            <person name="Bargiela R."/>
            <person name="Peplies J."/>
            <person name="Huws S.A."/>
            <person name="Newbold C.J."/>
            <person name="Golyshin P.N."/>
            <person name="Simon M.A."/>
            <person name="Lopez G."/>
            <person name="Yakimov M.M."/>
            <person name="Ferrer M."/>
        </authorList>
    </citation>
    <scope>NUCLEOTIDE SEQUENCE</scope>
</reference>
<evidence type="ECO:0000313" key="2">
    <source>
        <dbReference type="EMBL" id="EJX07654.1"/>
    </source>
</evidence>
<proteinExistence type="predicted"/>
<keyword evidence="1" id="KW-0472">Membrane</keyword>
<protein>
    <submittedName>
        <fullName evidence="2">Uncharacterized protein</fullName>
    </submittedName>
</protein>
<dbReference type="AlphaFoldDB" id="J9GK34"/>
<name>J9GK34_9ZZZZ</name>
<comment type="caution">
    <text evidence="2">The sequence shown here is derived from an EMBL/GenBank/DDBJ whole genome shotgun (WGS) entry which is preliminary data.</text>
</comment>
<evidence type="ECO:0000256" key="1">
    <source>
        <dbReference type="SAM" id="Phobius"/>
    </source>
</evidence>
<keyword evidence="1" id="KW-1133">Transmembrane helix</keyword>
<gene>
    <name evidence="2" type="ORF">EVA_04236</name>
</gene>
<sequence length="105" mass="11825">MSQYINSSSKSSHPQTPHSIFMYTINIVITQAVRIIGIVLITYQTILIATGHCLYQTIPLCGNPNILVMILHQIIHSASHRFSMLGNCSRFCQITLQHQIFIIDA</sequence>
<feature type="transmembrane region" description="Helical" evidence="1">
    <location>
        <begin position="20"/>
        <end position="43"/>
    </location>
</feature>
<dbReference type="EMBL" id="AMCI01000827">
    <property type="protein sequence ID" value="EJX07654.1"/>
    <property type="molecule type" value="Genomic_DNA"/>
</dbReference>
<accession>J9GK34</accession>
<organism evidence="2">
    <name type="scientific">gut metagenome</name>
    <dbReference type="NCBI Taxonomy" id="749906"/>
    <lineage>
        <taxon>unclassified sequences</taxon>
        <taxon>metagenomes</taxon>
        <taxon>organismal metagenomes</taxon>
    </lineage>
</organism>
<keyword evidence="1" id="KW-0812">Transmembrane</keyword>